<name>A0A8S1XWX0_PAROT</name>
<feature type="coiled-coil region" evidence="1">
    <location>
        <begin position="154"/>
        <end position="217"/>
    </location>
</feature>
<evidence type="ECO:0000256" key="1">
    <source>
        <dbReference type="SAM" id="Coils"/>
    </source>
</evidence>
<keyword evidence="1" id="KW-0175">Coiled coil</keyword>
<evidence type="ECO:0000313" key="3">
    <source>
        <dbReference type="EMBL" id="CAD8205507.1"/>
    </source>
</evidence>
<accession>A0A8S1XWX0</accession>
<gene>
    <name evidence="3" type="ORF">POCTA_138.1.T1350168</name>
</gene>
<dbReference type="OrthoDB" id="304229at2759"/>
<sequence>MRGGDMTEEVLEGVNYNNNILMIKDDNYEREFELKELEMETKNAVQFQDLLNGCVAHNLTKRKELFESFEVEVEEKVPVLQDLDSVRVMTEQMQTMQKNLQSKYTLIKRTKLLFEKRVNQLRETLMNIRVKDFEVNDDSVIKELHQANKRMLEFQQLSEKFRKNQQKRQEMQQKELEHEQEQLRKQQQHILELRMENQKLLDKIQQLDLEEQEKRRRLHECFQTSEYIEFFTEVQMLQQDKEVSTNSNDQSRQLGRDKQSTRHEIVTMMDEFYNNQNIHQLSEEIKEFYRSMVEQLKVQTQTYNALIEEKALRKLQLEEVVEEINRLKEYNCNTSQQDISVINQDGSITAINMEVPQVIHDNNQLSNYVKQNQMCLLTIHMKAIDMISRLCIGLIWLSETSKMVPKTLDSLCSNYLKGHSKAEIKLFIPKKYMGNPKPQKYGSFISIINRNKNDNSPKGSSTNIMTTPMYNQDKSFENEQLIQSLARFRQLKNGYEQIQLTWMALVKNDLLTYKFVKDFNFDQIEINQPVQDIILQLHIVYAELISKINYFQHYEYQFAYFRDIVKMMNQSKQKIKTNIVNSSHKLCDSTHLSSSYTPNKYIETTYKGQLKRLTHPQLEEDEPIYTQDNVKKIQKTSDETKFHQFFIQQSSIIQRKSPLLHEKLISQTLQTIDQMRKKELDDNYQTSDQAASDNDYLNQERRNLKGMLSKKIQQQQQYISKSEEKDLISSRSIMKQVSLLSKISHLNSNQNYTQVNKSIQRLNQTVQKKMSEYFTQDQNTQENRIRYPPIEKKVSSRSPEQTKKSIIDTFHKDLSSMIMNSTSNGRSFLA</sequence>
<evidence type="ECO:0000256" key="2">
    <source>
        <dbReference type="SAM" id="MobiDB-lite"/>
    </source>
</evidence>
<protein>
    <submittedName>
        <fullName evidence="3">Uncharacterized protein</fullName>
    </submittedName>
</protein>
<keyword evidence="4" id="KW-1185">Reference proteome</keyword>
<proteinExistence type="predicted"/>
<dbReference type="Proteomes" id="UP000683925">
    <property type="component" value="Unassembled WGS sequence"/>
</dbReference>
<comment type="caution">
    <text evidence="3">The sequence shown here is derived from an EMBL/GenBank/DDBJ whole genome shotgun (WGS) entry which is preliminary data.</text>
</comment>
<reference evidence="3" key="1">
    <citation type="submission" date="2021-01" db="EMBL/GenBank/DDBJ databases">
        <authorList>
            <consortium name="Genoscope - CEA"/>
            <person name="William W."/>
        </authorList>
    </citation>
    <scope>NUCLEOTIDE SEQUENCE</scope>
</reference>
<feature type="compositionally biased region" description="Polar residues" evidence="2">
    <location>
        <begin position="244"/>
        <end position="253"/>
    </location>
</feature>
<dbReference type="OMA" id="MIMNSTS"/>
<evidence type="ECO:0000313" key="4">
    <source>
        <dbReference type="Proteomes" id="UP000683925"/>
    </source>
</evidence>
<organism evidence="3 4">
    <name type="scientific">Paramecium octaurelia</name>
    <dbReference type="NCBI Taxonomy" id="43137"/>
    <lineage>
        <taxon>Eukaryota</taxon>
        <taxon>Sar</taxon>
        <taxon>Alveolata</taxon>
        <taxon>Ciliophora</taxon>
        <taxon>Intramacronucleata</taxon>
        <taxon>Oligohymenophorea</taxon>
        <taxon>Peniculida</taxon>
        <taxon>Parameciidae</taxon>
        <taxon>Paramecium</taxon>
    </lineage>
</organism>
<feature type="region of interest" description="Disordered" evidence="2">
    <location>
        <begin position="241"/>
        <end position="261"/>
    </location>
</feature>
<dbReference type="EMBL" id="CAJJDP010000136">
    <property type="protein sequence ID" value="CAD8205507.1"/>
    <property type="molecule type" value="Genomic_DNA"/>
</dbReference>
<dbReference type="AlphaFoldDB" id="A0A8S1XWX0"/>